<organism evidence="1 2">
    <name type="scientific">Pristionchus fissidentatus</name>
    <dbReference type="NCBI Taxonomy" id="1538716"/>
    <lineage>
        <taxon>Eukaryota</taxon>
        <taxon>Metazoa</taxon>
        <taxon>Ecdysozoa</taxon>
        <taxon>Nematoda</taxon>
        <taxon>Chromadorea</taxon>
        <taxon>Rhabditida</taxon>
        <taxon>Rhabditina</taxon>
        <taxon>Diplogasteromorpha</taxon>
        <taxon>Diplogasteroidea</taxon>
        <taxon>Neodiplogasteridae</taxon>
        <taxon>Pristionchus</taxon>
    </lineage>
</organism>
<reference evidence="1" key="1">
    <citation type="submission" date="2023-10" db="EMBL/GenBank/DDBJ databases">
        <title>Genome assembly of Pristionchus species.</title>
        <authorList>
            <person name="Yoshida K."/>
            <person name="Sommer R.J."/>
        </authorList>
    </citation>
    <scope>NUCLEOTIDE SEQUENCE</scope>
    <source>
        <strain evidence="1">RS5133</strain>
    </source>
</reference>
<evidence type="ECO:0000313" key="1">
    <source>
        <dbReference type="EMBL" id="GMT33867.1"/>
    </source>
</evidence>
<name>A0AAV5WVT3_9BILA</name>
<accession>A0AAV5WVT3</accession>
<keyword evidence="2" id="KW-1185">Reference proteome</keyword>
<sequence length="75" mass="8497">IKNDSIFSFIVTTSTTEGHLLEDPKMLLMVTPLSMWPNWRFPLTKLSRRVGCSSPFYTSDLAKSSFSTKSRQAPI</sequence>
<feature type="non-terminal residue" evidence="1">
    <location>
        <position position="75"/>
    </location>
</feature>
<feature type="non-terminal residue" evidence="1">
    <location>
        <position position="1"/>
    </location>
</feature>
<evidence type="ECO:0000313" key="2">
    <source>
        <dbReference type="Proteomes" id="UP001432322"/>
    </source>
</evidence>
<proteinExistence type="predicted"/>
<gene>
    <name evidence="1" type="ORF">PFISCL1PPCAC_25164</name>
</gene>
<protein>
    <submittedName>
        <fullName evidence="1">Uncharacterized protein</fullName>
    </submittedName>
</protein>
<dbReference type="Proteomes" id="UP001432322">
    <property type="component" value="Unassembled WGS sequence"/>
</dbReference>
<dbReference type="EMBL" id="BTSY01000006">
    <property type="protein sequence ID" value="GMT33867.1"/>
    <property type="molecule type" value="Genomic_DNA"/>
</dbReference>
<dbReference type="AlphaFoldDB" id="A0AAV5WVT3"/>
<comment type="caution">
    <text evidence="1">The sequence shown here is derived from an EMBL/GenBank/DDBJ whole genome shotgun (WGS) entry which is preliminary data.</text>
</comment>